<dbReference type="InterPro" id="IPR016181">
    <property type="entry name" value="Acyl_CoA_acyltransferase"/>
</dbReference>
<dbReference type="PANTHER" id="PTHR47237:SF1">
    <property type="entry name" value="SLL0310 PROTEIN"/>
    <property type="match status" value="1"/>
</dbReference>
<name>A0A0R3RD16_9BILA</name>
<accession>A0A0R3RD16</accession>
<sequence>LEFDNYAFVSLYYVRPEYRKKGVGEELFKRVVNDNLRRKNIGLNAVDDIQLTIKDGKEVSLQRIIDYDAKVAKCQREDFIRHWAVDRIDAVCKV</sequence>
<dbReference type="WBParaSite" id="BTMF_0001793901-mRNA-1">
    <property type="protein sequence ID" value="BTMF_0001793901-mRNA-1"/>
    <property type="gene ID" value="BTMF_0001793901"/>
</dbReference>
<feature type="domain" description="N-acetyltransferase" evidence="1">
    <location>
        <begin position="5"/>
        <end position="34"/>
    </location>
</feature>
<reference evidence="2" key="1">
    <citation type="submission" date="2017-02" db="UniProtKB">
        <authorList>
            <consortium name="WormBaseParasite"/>
        </authorList>
    </citation>
    <scope>IDENTIFICATION</scope>
</reference>
<protein>
    <submittedName>
        <fullName evidence="2">N-acetyltransferase domain-containing protein</fullName>
    </submittedName>
</protein>
<dbReference type="CDD" id="cd04301">
    <property type="entry name" value="NAT_SF"/>
    <property type="match status" value="1"/>
</dbReference>
<dbReference type="PANTHER" id="PTHR47237">
    <property type="entry name" value="SLL0310 PROTEIN"/>
    <property type="match status" value="1"/>
</dbReference>
<dbReference type="GO" id="GO:0016747">
    <property type="term" value="F:acyltransferase activity, transferring groups other than amino-acyl groups"/>
    <property type="evidence" value="ECO:0007669"/>
    <property type="project" value="InterPro"/>
</dbReference>
<dbReference type="Pfam" id="PF00583">
    <property type="entry name" value="Acetyltransf_1"/>
    <property type="match status" value="1"/>
</dbReference>
<proteinExistence type="predicted"/>
<evidence type="ECO:0000259" key="1">
    <source>
        <dbReference type="Pfam" id="PF00583"/>
    </source>
</evidence>
<dbReference type="InterPro" id="IPR000182">
    <property type="entry name" value="GNAT_dom"/>
</dbReference>
<dbReference type="AlphaFoldDB" id="A0A0R3RD16"/>
<dbReference type="InterPro" id="IPR052729">
    <property type="entry name" value="Acyl/Acetyltrans_Enzymes"/>
</dbReference>
<organism evidence="2">
    <name type="scientific">Brugia timori</name>
    <dbReference type="NCBI Taxonomy" id="42155"/>
    <lineage>
        <taxon>Eukaryota</taxon>
        <taxon>Metazoa</taxon>
        <taxon>Ecdysozoa</taxon>
        <taxon>Nematoda</taxon>
        <taxon>Chromadorea</taxon>
        <taxon>Rhabditida</taxon>
        <taxon>Spirurina</taxon>
        <taxon>Spiruromorpha</taxon>
        <taxon>Filarioidea</taxon>
        <taxon>Onchocercidae</taxon>
        <taxon>Brugia</taxon>
    </lineage>
</organism>
<evidence type="ECO:0000313" key="2">
    <source>
        <dbReference type="WBParaSite" id="BTMF_0001793901-mRNA-1"/>
    </source>
</evidence>
<dbReference type="SUPFAM" id="SSF55729">
    <property type="entry name" value="Acyl-CoA N-acyltransferases (Nat)"/>
    <property type="match status" value="1"/>
</dbReference>
<dbReference type="Gene3D" id="3.40.630.30">
    <property type="match status" value="1"/>
</dbReference>